<proteinExistence type="predicted"/>
<accession>A0A840TDX9</accession>
<dbReference type="SUPFAM" id="SSF49899">
    <property type="entry name" value="Concanavalin A-like lectins/glucanases"/>
    <property type="match status" value="1"/>
</dbReference>
<dbReference type="InterPro" id="IPR006558">
    <property type="entry name" value="LamG-like"/>
</dbReference>
<dbReference type="InterPro" id="IPR022655">
    <property type="entry name" value="DUF1553"/>
</dbReference>
<organism evidence="4 5">
    <name type="scientific">Rhabdobacter roseus</name>
    <dbReference type="NCBI Taxonomy" id="1655419"/>
    <lineage>
        <taxon>Bacteria</taxon>
        <taxon>Pseudomonadati</taxon>
        <taxon>Bacteroidota</taxon>
        <taxon>Cytophagia</taxon>
        <taxon>Cytophagales</taxon>
        <taxon>Cytophagaceae</taxon>
        <taxon>Rhabdobacter</taxon>
    </lineage>
</organism>
<dbReference type="PANTHER" id="PTHR35889">
    <property type="entry name" value="CYCLOINULO-OLIGOSACCHARIDE FRUCTANOTRANSFERASE-RELATED"/>
    <property type="match status" value="1"/>
</dbReference>
<dbReference type="SMART" id="SM00560">
    <property type="entry name" value="LamGL"/>
    <property type="match status" value="1"/>
</dbReference>
<protein>
    <recommendedName>
        <fullName evidence="3">LamG-like jellyroll fold domain-containing protein</fullName>
    </recommendedName>
</protein>
<dbReference type="Pfam" id="PF07587">
    <property type="entry name" value="PSD1"/>
    <property type="match status" value="1"/>
</dbReference>
<dbReference type="GO" id="GO:0009055">
    <property type="term" value="F:electron transfer activity"/>
    <property type="evidence" value="ECO:0007669"/>
    <property type="project" value="InterPro"/>
</dbReference>
<dbReference type="EMBL" id="JACHGF010000001">
    <property type="protein sequence ID" value="MBB5282326.1"/>
    <property type="molecule type" value="Genomic_DNA"/>
</dbReference>
<comment type="caution">
    <text evidence="4">The sequence shown here is derived from an EMBL/GenBank/DDBJ whole genome shotgun (WGS) entry which is preliminary data.</text>
</comment>
<dbReference type="InterPro" id="IPR013320">
    <property type="entry name" value="ConA-like_dom_sf"/>
</dbReference>
<keyword evidence="2" id="KW-1015">Disulfide bond</keyword>
<feature type="domain" description="LamG-like jellyroll fold" evidence="3">
    <location>
        <begin position="515"/>
        <end position="664"/>
    </location>
</feature>
<keyword evidence="1" id="KW-0732">Signal</keyword>
<evidence type="ECO:0000256" key="1">
    <source>
        <dbReference type="ARBA" id="ARBA00022729"/>
    </source>
</evidence>
<dbReference type="InterPro" id="IPR011444">
    <property type="entry name" value="DUF1549"/>
</dbReference>
<dbReference type="InterPro" id="IPR011429">
    <property type="entry name" value="Cyt_c_Planctomycete-type"/>
</dbReference>
<gene>
    <name evidence="4" type="ORF">HNQ92_000447</name>
</gene>
<dbReference type="SUPFAM" id="SSF46626">
    <property type="entry name" value="Cytochrome c"/>
    <property type="match status" value="1"/>
</dbReference>
<dbReference type="GO" id="GO:0005975">
    <property type="term" value="P:carbohydrate metabolic process"/>
    <property type="evidence" value="ECO:0007669"/>
    <property type="project" value="UniProtKB-ARBA"/>
</dbReference>
<reference evidence="4 5" key="1">
    <citation type="submission" date="2020-08" db="EMBL/GenBank/DDBJ databases">
        <title>Genomic Encyclopedia of Type Strains, Phase IV (KMG-IV): sequencing the most valuable type-strain genomes for metagenomic binning, comparative biology and taxonomic classification.</title>
        <authorList>
            <person name="Goeker M."/>
        </authorList>
    </citation>
    <scope>NUCLEOTIDE SEQUENCE [LARGE SCALE GENOMIC DNA]</scope>
    <source>
        <strain evidence="4 5">DSM 105074</strain>
    </source>
</reference>
<dbReference type="InterPro" id="IPR036909">
    <property type="entry name" value="Cyt_c-like_dom_sf"/>
</dbReference>
<sequence length="1088" mass="124293">MGLASKYIKSLFLVGTLAGLASCERRVELPEEVALAMKEVPDQVDYSYHVKPILSDRCFACHGPDQNKQKAGLRLDVAEAALDKKCESGRKAIVPGNSKNSEVVYRILSGDPELMMPTPDSHLSLSPQEKATLIRWIEQGAEYKPHWSFTKVEKPQVPAVKNTTWVRNDIDRFILKKLEDQKITPAPEADKTTLLRRVSLDLTGLPPTPAEVDAYLKDTSPSAYEKAVDRLLASPQYGEHMAVPWLDIARYADTHGYQDDGPRSAWPYRDWVIKAYNQNLPYDQFVTWQLAGDLLPKPSRDQLLATAFNRMHQQSQEGGIVPEEYRTEYVADRVGTFGKAFLGLTVECARCHDHKYDPVSQKDFFSLYAFFNNNNENGQIPYNGEASPSITIPTPEAEARLQFIRTSLSTEKRKLTPAQPTYQQRFEQWLRQAEQAPEATIVPAQQDLLGHFTFDEPAGQHFQNLANPEHKARAEGDSLTSSKASRPGRFGKARYIYGENAINFQNDFAFFERNQPFSVSVWLNLHDPAVSGSLIHKSNGVFNGYRGWNVFRLADGRLRFMISHIWPEDAIELQTLDKFPLNQWTHLAFTYDGLSKARGVKLYVNGKPVRVSIHNDNLTQSLLYGKNKSNWGTSNLMIGRLADQYTKNFEVDELKIYTRALTSLEMLGLFTQRNELLLALKTPTARRTPVQRQALLDYYLQHFDEAYKKSQAESLKWIGEETDLLNHQIDVMVMKERKYPRKTFILERGTYDAPGREVSADTPDQLFKIPKEYPRNRLGLARWLLHEDHPLFARVTVNRFWQQYFGQGLARASDDFGNQGDLPTHPELLDWLAYEFRAMKWDVKAFQKMIVLSATYRQSSRTDPTLRELDPENLLYARGPSYRLSAEQIRDNALAASGLLVKEIGGPSVHPYQPAGLWEALATRNSVTYPQQHGDSLYRRSLYTIWKRSSPPPMMLNFDAAERHFCVVKRQKTSTPLQALVTLNDPQFVEASRILAERMLLNGKTPEERITYAYKALTSRPPRPTEIALLKELYSEEYRDFARNTARARQLLQTGEYPADKRLNPVELAATTIVASTIMNFDEFVIKR</sequence>
<dbReference type="Gene3D" id="2.60.120.200">
    <property type="match status" value="1"/>
</dbReference>
<evidence type="ECO:0000259" key="3">
    <source>
        <dbReference type="SMART" id="SM00560"/>
    </source>
</evidence>
<evidence type="ECO:0000256" key="2">
    <source>
        <dbReference type="ARBA" id="ARBA00023157"/>
    </source>
</evidence>
<dbReference type="AlphaFoldDB" id="A0A840TDX9"/>
<keyword evidence="5" id="KW-1185">Reference proteome</keyword>
<evidence type="ECO:0000313" key="4">
    <source>
        <dbReference type="EMBL" id="MBB5282326.1"/>
    </source>
</evidence>
<dbReference type="Pfam" id="PF13385">
    <property type="entry name" value="Laminin_G_3"/>
    <property type="match status" value="1"/>
</dbReference>
<dbReference type="GO" id="GO:0004553">
    <property type="term" value="F:hydrolase activity, hydrolyzing O-glycosyl compounds"/>
    <property type="evidence" value="ECO:0007669"/>
    <property type="project" value="UniProtKB-ARBA"/>
</dbReference>
<dbReference type="PANTHER" id="PTHR35889:SF3">
    <property type="entry name" value="F-BOX DOMAIN-CONTAINING PROTEIN"/>
    <property type="match status" value="1"/>
</dbReference>
<dbReference type="RefSeq" id="WP_184170254.1">
    <property type="nucleotide sequence ID" value="NZ_JACHGF010000001.1"/>
</dbReference>
<evidence type="ECO:0000313" key="5">
    <source>
        <dbReference type="Proteomes" id="UP000557307"/>
    </source>
</evidence>
<name>A0A840TDX9_9BACT</name>
<dbReference type="Pfam" id="PF07635">
    <property type="entry name" value="PSCyt1"/>
    <property type="match status" value="1"/>
</dbReference>
<dbReference type="Pfam" id="PF07583">
    <property type="entry name" value="PSCyt2"/>
    <property type="match status" value="1"/>
</dbReference>
<dbReference type="PROSITE" id="PS51257">
    <property type="entry name" value="PROKAR_LIPOPROTEIN"/>
    <property type="match status" value="1"/>
</dbReference>
<dbReference type="GO" id="GO:0020037">
    <property type="term" value="F:heme binding"/>
    <property type="evidence" value="ECO:0007669"/>
    <property type="project" value="InterPro"/>
</dbReference>
<dbReference type="Proteomes" id="UP000557307">
    <property type="component" value="Unassembled WGS sequence"/>
</dbReference>